<dbReference type="InterPro" id="IPR005821">
    <property type="entry name" value="Ion_trans_dom"/>
</dbReference>
<evidence type="ECO:0000313" key="10">
    <source>
        <dbReference type="Proteomes" id="UP000593567"/>
    </source>
</evidence>
<proteinExistence type="predicted"/>
<gene>
    <name evidence="9" type="ORF">EB796_012489</name>
</gene>
<feature type="region of interest" description="Disordered" evidence="6">
    <location>
        <begin position="286"/>
        <end position="310"/>
    </location>
</feature>
<reference evidence="9" key="1">
    <citation type="submission" date="2020-06" db="EMBL/GenBank/DDBJ databases">
        <title>Draft genome of Bugula neritina, a colonial animal packing powerful symbionts and potential medicines.</title>
        <authorList>
            <person name="Rayko M."/>
        </authorList>
    </citation>
    <scope>NUCLEOTIDE SEQUENCE [LARGE SCALE GENOMIC DNA]</scope>
    <source>
        <strain evidence="9">Kwan_BN1</strain>
    </source>
</reference>
<keyword evidence="5" id="KW-0175">Coiled coil</keyword>
<feature type="domain" description="Ion transport" evidence="8">
    <location>
        <begin position="9"/>
        <end position="176"/>
    </location>
</feature>
<keyword evidence="4 7" id="KW-0472">Membrane</keyword>
<feature type="transmembrane region" description="Helical" evidence="7">
    <location>
        <begin position="79"/>
        <end position="102"/>
    </location>
</feature>
<evidence type="ECO:0000256" key="5">
    <source>
        <dbReference type="SAM" id="Coils"/>
    </source>
</evidence>
<sequence length="377" mass="44063">MRLLGPKISNWLRETWNKVDLLSYIVFILAVVLRLVLCETNFEWARLFFCFSLIVFIIRFSQIFFVVENLGPKIIMIKNMIVDLMFFLVILALMILTFGVVYQSILHPETTLAWGLINSVIYKPYFQMYGELFLEDFGDGYRWVLLGIYMILTNVLLLNLLIAMFSYTFERVQEKSEILWKYNYYGVVYEHFDRPYIPLLGTLFQMLRTFKCFERCGISGEISSNFRRHLNGDLNDKVTDFVRGCMLIYTSHQTRLRQEDITHKVSNTAHRLELVIEQLEDLKEDVNKQPESDSPPTHHTSTGNVSKHVNPLMGLSSVESRLEAKLSALENLKFNLDTKFDAMDGLKSQLNQESRRLDSLETKVETILELLLNKTEK</sequence>
<keyword evidence="2 7" id="KW-0812">Transmembrane</keyword>
<evidence type="ECO:0000259" key="8">
    <source>
        <dbReference type="Pfam" id="PF00520"/>
    </source>
</evidence>
<feature type="compositionally biased region" description="Polar residues" evidence="6">
    <location>
        <begin position="292"/>
        <end position="307"/>
    </location>
</feature>
<dbReference type="InterPro" id="IPR050927">
    <property type="entry name" value="TRPM"/>
</dbReference>
<keyword evidence="3 7" id="KW-1133">Transmembrane helix</keyword>
<accession>A0A7J7JS89</accession>
<dbReference type="GO" id="GO:0099604">
    <property type="term" value="F:ligand-gated calcium channel activity"/>
    <property type="evidence" value="ECO:0007669"/>
    <property type="project" value="TreeGrafter"/>
</dbReference>
<evidence type="ECO:0000256" key="6">
    <source>
        <dbReference type="SAM" id="MobiDB-lite"/>
    </source>
</evidence>
<dbReference type="OrthoDB" id="6285639at2759"/>
<comment type="subcellular location">
    <subcellularLocation>
        <location evidence="1">Membrane</location>
        <topology evidence="1">Multi-pass membrane protein</topology>
    </subcellularLocation>
</comment>
<feature type="coiled-coil region" evidence="5">
    <location>
        <begin position="343"/>
        <end position="370"/>
    </location>
</feature>
<dbReference type="EMBL" id="VXIV02001846">
    <property type="protein sequence ID" value="KAF6029210.1"/>
    <property type="molecule type" value="Genomic_DNA"/>
</dbReference>
<evidence type="ECO:0000256" key="1">
    <source>
        <dbReference type="ARBA" id="ARBA00004141"/>
    </source>
</evidence>
<evidence type="ECO:0000256" key="3">
    <source>
        <dbReference type="ARBA" id="ARBA00022989"/>
    </source>
</evidence>
<name>A0A7J7JS89_BUGNE</name>
<evidence type="ECO:0000313" key="9">
    <source>
        <dbReference type="EMBL" id="KAF6029210.1"/>
    </source>
</evidence>
<feature type="transmembrane region" description="Helical" evidence="7">
    <location>
        <begin position="143"/>
        <end position="165"/>
    </location>
</feature>
<evidence type="ECO:0000256" key="4">
    <source>
        <dbReference type="ARBA" id="ARBA00023136"/>
    </source>
</evidence>
<evidence type="ECO:0000256" key="7">
    <source>
        <dbReference type="SAM" id="Phobius"/>
    </source>
</evidence>
<dbReference type="Proteomes" id="UP000593567">
    <property type="component" value="Unassembled WGS sequence"/>
</dbReference>
<dbReference type="PANTHER" id="PTHR13800">
    <property type="entry name" value="TRANSIENT RECEPTOR POTENTIAL CATION CHANNEL, SUBFAMILY M, MEMBER 6"/>
    <property type="match status" value="1"/>
</dbReference>
<evidence type="ECO:0000256" key="2">
    <source>
        <dbReference type="ARBA" id="ARBA00022692"/>
    </source>
</evidence>
<protein>
    <recommendedName>
        <fullName evidence="8">Ion transport domain-containing protein</fullName>
    </recommendedName>
</protein>
<dbReference type="PANTHER" id="PTHR13800:SF12">
    <property type="entry name" value="TRANSIENT RECEPTOR POTENTIAL CATION CHANNEL SUBFAMILY M MEMBER-LIKE 2"/>
    <property type="match status" value="1"/>
</dbReference>
<feature type="transmembrane region" description="Helical" evidence="7">
    <location>
        <begin position="44"/>
        <end position="67"/>
    </location>
</feature>
<comment type="caution">
    <text evidence="9">The sequence shown here is derived from an EMBL/GenBank/DDBJ whole genome shotgun (WGS) entry which is preliminary data.</text>
</comment>
<dbReference type="Pfam" id="PF00520">
    <property type="entry name" value="Ion_trans"/>
    <property type="match status" value="1"/>
</dbReference>
<keyword evidence="10" id="KW-1185">Reference proteome</keyword>
<organism evidence="9 10">
    <name type="scientific">Bugula neritina</name>
    <name type="common">Brown bryozoan</name>
    <name type="synonym">Sertularia neritina</name>
    <dbReference type="NCBI Taxonomy" id="10212"/>
    <lineage>
        <taxon>Eukaryota</taxon>
        <taxon>Metazoa</taxon>
        <taxon>Spiralia</taxon>
        <taxon>Lophotrochozoa</taxon>
        <taxon>Bryozoa</taxon>
        <taxon>Gymnolaemata</taxon>
        <taxon>Cheilostomatida</taxon>
        <taxon>Flustrina</taxon>
        <taxon>Buguloidea</taxon>
        <taxon>Bugulidae</taxon>
        <taxon>Bugula</taxon>
    </lineage>
</organism>
<dbReference type="GO" id="GO:0005886">
    <property type="term" value="C:plasma membrane"/>
    <property type="evidence" value="ECO:0007669"/>
    <property type="project" value="TreeGrafter"/>
</dbReference>
<feature type="transmembrane region" description="Helical" evidence="7">
    <location>
        <begin position="21"/>
        <end position="38"/>
    </location>
</feature>
<dbReference type="AlphaFoldDB" id="A0A7J7JS89"/>